<accession>A0A1N7NS75</accession>
<dbReference type="STRING" id="1086013.SAMN05421774_104102"/>
<sequence>MAFVLILLLPVIGLVFWWYGRGATVTRACRWRLDRDAGPGHWQCVVCRATCDLPPGQAPRHCLRQAATDEHG</sequence>
<dbReference type="AlphaFoldDB" id="A0A1N7NS75"/>
<protein>
    <submittedName>
        <fullName evidence="1">Uncharacterized protein</fullName>
    </submittedName>
</protein>
<dbReference type="OrthoDB" id="7859107at2"/>
<keyword evidence="2" id="KW-1185">Reference proteome</keyword>
<gene>
    <name evidence="1" type="ORF">SAMN05421774_104102</name>
</gene>
<dbReference type="Proteomes" id="UP000186141">
    <property type="component" value="Unassembled WGS sequence"/>
</dbReference>
<proteinExistence type="predicted"/>
<name>A0A1N7NS75_9RHOB</name>
<evidence type="ECO:0000313" key="1">
    <source>
        <dbReference type="EMBL" id="SIT01225.1"/>
    </source>
</evidence>
<evidence type="ECO:0000313" key="2">
    <source>
        <dbReference type="Proteomes" id="UP000186141"/>
    </source>
</evidence>
<organism evidence="1 2">
    <name type="scientific">Gemmobacter megaterium</name>
    <dbReference type="NCBI Taxonomy" id="1086013"/>
    <lineage>
        <taxon>Bacteria</taxon>
        <taxon>Pseudomonadati</taxon>
        <taxon>Pseudomonadota</taxon>
        <taxon>Alphaproteobacteria</taxon>
        <taxon>Rhodobacterales</taxon>
        <taxon>Paracoccaceae</taxon>
        <taxon>Gemmobacter</taxon>
    </lineage>
</organism>
<dbReference type="EMBL" id="FTOT01000004">
    <property type="protein sequence ID" value="SIT01225.1"/>
    <property type="molecule type" value="Genomic_DNA"/>
</dbReference>
<reference evidence="1 2" key="1">
    <citation type="submission" date="2017-01" db="EMBL/GenBank/DDBJ databases">
        <authorList>
            <person name="Mah S.A."/>
            <person name="Swanson W.J."/>
            <person name="Moy G.W."/>
            <person name="Vacquier V.D."/>
        </authorList>
    </citation>
    <scope>NUCLEOTIDE SEQUENCE [LARGE SCALE GENOMIC DNA]</scope>
    <source>
        <strain evidence="1 2">DSM 26375</strain>
    </source>
</reference>
<dbReference type="RefSeq" id="WP_076531298.1">
    <property type="nucleotide sequence ID" value="NZ_BMEH01000004.1"/>
</dbReference>